<dbReference type="Pfam" id="PF00583">
    <property type="entry name" value="Acetyltransf_1"/>
    <property type="match status" value="1"/>
</dbReference>
<dbReference type="Gene3D" id="3.40.630.30">
    <property type="match status" value="1"/>
</dbReference>
<name>A0ABQ6S726_9BACT</name>
<dbReference type="InterPro" id="IPR016181">
    <property type="entry name" value="Acyl_CoA_acyltransferase"/>
</dbReference>
<organism evidence="4 5">
    <name type="scientific">Alistipes finegoldii</name>
    <dbReference type="NCBI Taxonomy" id="214856"/>
    <lineage>
        <taxon>Bacteria</taxon>
        <taxon>Pseudomonadati</taxon>
        <taxon>Bacteroidota</taxon>
        <taxon>Bacteroidia</taxon>
        <taxon>Bacteroidales</taxon>
        <taxon>Rikenellaceae</taxon>
        <taxon>Alistipes</taxon>
    </lineage>
</organism>
<evidence type="ECO:0000313" key="5">
    <source>
        <dbReference type="Proteomes" id="UP000324870"/>
    </source>
</evidence>
<dbReference type="PROSITE" id="PS51186">
    <property type="entry name" value="GNAT"/>
    <property type="match status" value="1"/>
</dbReference>
<dbReference type="EMBL" id="VVND01000001">
    <property type="protein sequence ID" value="KAA3160822.1"/>
    <property type="molecule type" value="Genomic_DNA"/>
</dbReference>
<dbReference type="SUPFAM" id="SSF55729">
    <property type="entry name" value="Acyl-CoA N-acyltransferases (Nat)"/>
    <property type="match status" value="1"/>
</dbReference>
<reference evidence="4 5" key="1">
    <citation type="journal article" date="2019" name="Nat. Med.">
        <title>A library of human gut bacterial isolates paired with longitudinal multiomics data enables mechanistic microbiome research.</title>
        <authorList>
            <person name="Poyet M."/>
            <person name="Groussin M."/>
            <person name="Gibbons S.M."/>
            <person name="Avila-Pacheco J."/>
            <person name="Jiang X."/>
            <person name="Kearney S.M."/>
            <person name="Perrotta A.R."/>
            <person name="Berdy B."/>
            <person name="Zhao S."/>
            <person name="Lieberman T.D."/>
            <person name="Swanson P.K."/>
            <person name="Smith M."/>
            <person name="Roesemann S."/>
            <person name="Alexander J.E."/>
            <person name="Rich S.A."/>
            <person name="Livny J."/>
            <person name="Vlamakis H."/>
            <person name="Clish C."/>
            <person name="Bullock K."/>
            <person name="Deik A."/>
            <person name="Scott J."/>
            <person name="Pierce K.A."/>
            <person name="Xavier R.J."/>
            <person name="Alm E.J."/>
        </authorList>
    </citation>
    <scope>NUCLEOTIDE SEQUENCE [LARGE SCALE GENOMIC DNA]</scope>
    <source>
        <strain evidence="4 5">BIOML-A1</strain>
    </source>
</reference>
<gene>
    <name evidence="4" type="ORF">F2A26_00570</name>
</gene>
<keyword evidence="5" id="KW-1185">Reference proteome</keyword>
<dbReference type="InterPro" id="IPR050832">
    <property type="entry name" value="Bact_Acetyltransf"/>
</dbReference>
<keyword evidence="2" id="KW-0012">Acyltransferase</keyword>
<evidence type="ECO:0000256" key="1">
    <source>
        <dbReference type="ARBA" id="ARBA00022679"/>
    </source>
</evidence>
<dbReference type="InterPro" id="IPR000182">
    <property type="entry name" value="GNAT_dom"/>
</dbReference>
<evidence type="ECO:0000313" key="4">
    <source>
        <dbReference type="EMBL" id="KAA3160822.1"/>
    </source>
</evidence>
<evidence type="ECO:0000256" key="2">
    <source>
        <dbReference type="ARBA" id="ARBA00023315"/>
    </source>
</evidence>
<comment type="caution">
    <text evidence="4">The sequence shown here is derived from an EMBL/GenBank/DDBJ whole genome shotgun (WGS) entry which is preliminary data.</text>
</comment>
<protein>
    <submittedName>
        <fullName evidence="4">GNAT family N-acetyltransferase</fullName>
    </submittedName>
</protein>
<accession>A0ABQ6S726</accession>
<dbReference type="PANTHER" id="PTHR43877">
    <property type="entry name" value="AMINOALKYLPHOSPHONATE N-ACETYLTRANSFERASE-RELATED-RELATED"/>
    <property type="match status" value="1"/>
</dbReference>
<feature type="domain" description="N-acetyltransferase" evidence="3">
    <location>
        <begin position="12"/>
        <end position="154"/>
    </location>
</feature>
<sequence>MNFARKSDVMTVEIRRITQVSDALEEAFAWLMPQLSPRLGAPSREVLRRVAGSETGALLAAVAGERIVGVLTLAWYDAPSGRKAWIEDVVVDGAARGCGAGDALVRAAVEHAARIGAGKVMLTSNPAREAARALYRKVGFEEVETTVFAFKTDK</sequence>
<evidence type="ECO:0000259" key="3">
    <source>
        <dbReference type="PROSITE" id="PS51186"/>
    </source>
</evidence>
<proteinExistence type="predicted"/>
<keyword evidence="1" id="KW-0808">Transferase</keyword>
<dbReference type="Proteomes" id="UP000324870">
    <property type="component" value="Unassembled WGS sequence"/>
</dbReference>
<dbReference type="CDD" id="cd04301">
    <property type="entry name" value="NAT_SF"/>
    <property type="match status" value="1"/>
</dbReference>